<organism evidence="3 4">
    <name type="scientific">Thauera sinica</name>
    <dbReference type="NCBI Taxonomy" id="2665146"/>
    <lineage>
        <taxon>Bacteria</taxon>
        <taxon>Pseudomonadati</taxon>
        <taxon>Pseudomonadota</taxon>
        <taxon>Betaproteobacteria</taxon>
        <taxon>Rhodocyclales</taxon>
        <taxon>Zoogloeaceae</taxon>
        <taxon>Thauera</taxon>
    </lineage>
</organism>
<comment type="caution">
    <text evidence="3">The sequence shown here is derived from an EMBL/GenBank/DDBJ whole genome shotgun (WGS) entry which is preliminary data.</text>
</comment>
<dbReference type="InterPro" id="IPR037873">
    <property type="entry name" value="BamE-like"/>
</dbReference>
<sequence>MRPCTAAATLLATLLLLACSKLTPENYDKLRMGMSYAQVKAILGDPAGCSDLLTVKTCTWGDEKRYISVNFVADQVLLFNSSNLR</sequence>
<keyword evidence="1 2" id="KW-0732">Signal</keyword>
<protein>
    <submittedName>
        <fullName evidence="3">Outer membrane protein assembly factor BamE</fullName>
    </submittedName>
</protein>
<feature type="chain" id="PRO_5047343336" evidence="2">
    <location>
        <begin position="19"/>
        <end position="85"/>
    </location>
</feature>
<evidence type="ECO:0000256" key="2">
    <source>
        <dbReference type="SAM" id="SignalP"/>
    </source>
</evidence>
<evidence type="ECO:0000256" key="1">
    <source>
        <dbReference type="ARBA" id="ARBA00022729"/>
    </source>
</evidence>
<keyword evidence="4" id="KW-1185">Reference proteome</keyword>
<dbReference type="EMBL" id="JBHSOG010000030">
    <property type="protein sequence ID" value="MFC5769531.1"/>
    <property type="molecule type" value="Genomic_DNA"/>
</dbReference>
<gene>
    <name evidence="3" type="primary">bamE</name>
    <name evidence="3" type="ORF">ACFPTN_09095</name>
</gene>
<proteinExistence type="predicted"/>
<dbReference type="PROSITE" id="PS51257">
    <property type="entry name" value="PROKAR_LIPOPROTEIN"/>
    <property type="match status" value="1"/>
</dbReference>
<evidence type="ECO:0000313" key="3">
    <source>
        <dbReference type="EMBL" id="MFC5769531.1"/>
    </source>
</evidence>
<dbReference type="RefSeq" id="WP_096446759.1">
    <property type="nucleotide sequence ID" value="NZ_JBHSOG010000030.1"/>
</dbReference>
<accession>A0ABW1ARJ1</accession>
<dbReference type="Gene3D" id="3.30.1450.10">
    <property type="match status" value="1"/>
</dbReference>
<evidence type="ECO:0000313" key="4">
    <source>
        <dbReference type="Proteomes" id="UP001595974"/>
    </source>
</evidence>
<name>A0ABW1ARJ1_9RHOO</name>
<dbReference type="Proteomes" id="UP001595974">
    <property type="component" value="Unassembled WGS sequence"/>
</dbReference>
<feature type="signal peptide" evidence="2">
    <location>
        <begin position="1"/>
        <end position="18"/>
    </location>
</feature>
<reference evidence="4" key="1">
    <citation type="journal article" date="2019" name="Int. J. Syst. Evol. Microbiol.">
        <title>The Global Catalogue of Microorganisms (GCM) 10K type strain sequencing project: providing services to taxonomists for standard genome sequencing and annotation.</title>
        <authorList>
            <consortium name="The Broad Institute Genomics Platform"/>
            <consortium name="The Broad Institute Genome Sequencing Center for Infectious Disease"/>
            <person name="Wu L."/>
            <person name="Ma J."/>
        </authorList>
    </citation>
    <scope>NUCLEOTIDE SEQUENCE [LARGE SCALE GENOMIC DNA]</scope>
    <source>
        <strain evidence="4">SHR3</strain>
    </source>
</reference>